<protein>
    <submittedName>
        <fullName evidence="1">15499_t:CDS:1</fullName>
    </submittedName>
</protein>
<evidence type="ECO:0000313" key="1">
    <source>
        <dbReference type="EMBL" id="CAG8454060.1"/>
    </source>
</evidence>
<sequence>LNKEIRALKEEKSQEAINREWNCIEIAIKNEANKALPKPRNAAKRMSKSSQNPITKLRTITKELNKICKKAKKNIDQVILVDTIKAIEIINKSIATELKESPILHSIT</sequence>
<name>A0ACA9K6E2_9GLOM</name>
<dbReference type="EMBL" id="CAJVPU010000545">
    <property type="protein sequence ID" value="CAG8454060.1"/>
    <property type="molecule type" value="Genomic_DNA"/>
</dbReference>
<dbReference type="Proteomes" id="UP000789702">
    <property type="component" value="Unassembled WGS sequence"/>
</dbReference>
<gene>
    <name evidence="1" type="ORF">DHETER_LOCUS981</name>
</gene>
<feature type="non-terminal residue" evidence="1">
    <location>
        <position position="1"/>
    </location>
</feature>
<organism evidence="1 2">
    <name type="scientific">Dentiscutata heterogama</name>
    <dbReference type="NCBI Taxonomy" id="1316150"/>
    <lineage>
        <taxon>Eukaryota</taxon>
        <taxon>Fungi</taxon>
        <taxon>Fungi incertae sedis</taxon>
        <taxon>Mucoromycota</taxon>
        <taxon>Glomeromycotina</taxon>
        <taxon>Glomeromycetes</taxon>
        <taxon>Diversisporales</taxon>
        <taxon>Gigasporaceae</taxon>
        <taxon>Dentiscutata</taxon>
    </lineage>
</organism>
<comment type="caution">
    <text evidence="1">The sequence shown here is derived from an EMBL/GenBank/DDBJ whole genome shotgun (WGS) entry which is preliminary data.</text>
</comment>
<accession>A0ACA9K6E2</accession>
<evidence type="ECO:0000313" key="2">
    <source>
        <dbReference type="Proteomes" id="UP000789702"/>
    </source>
</evidence>
<keyword evidence="2" id="KW-1185">Reference proteome</keyword>
<proteinExistence type="predicted"/>
<reference evidence="1" key="1">
    <citation type="submission" date="2021-06" db="EMBL/GenBank/DDBJ databases">
        <authorList>
            <person name="Kallberg Y."/>
            <person name="Tangrot J."/>
            <person name="Rosling A."/>
        </authorList>
    </citation>
    <scope>NUCLEOTIDE SEQUENCE</scope>
    <source>
        <strain evidence="1">IL203A</strain>
    </source>
</reference>